<keyword evidence="3" id="KW-0133">Cell shape</keyword>
<protein>
    <submittedName>
        <fullName evidence="8">FtsW/RodA/SpoVE family cell cycle protein</fullName>
    </submittedName>
</protein>
<keyword evidence="4 7" id="KW-1133">Transmembrane helix</keyword>
<dbReference type="Pfam" id="PF01098">
    <property type="entry name" value="FTSW_RODA_SPOVE"/>
    <property type="match status" value="1"/>
</dbReference>
<evidence type="ECO:0000256" key="6">
    <source>
        <dbReference type="SAM" id="Coils"/>
    </source>
</evidence>
<dbReference type="AlphaFoldDB" id="A0A7X0RPT2"/>
<gene>
    <name evidence="8" type="ORF">H7C19_11085</name>
</gene>
<comment type="subcellular location">
    <subcellularLocation>
        <location evidence="1">Membrane</location>
        <topology evidence="1">Multi-pass membrane protein</topology>
    </subcellularLocation>
</comment>
<dbReference type="GO" id="GO:0051301">
    <property type="term" value="P:cell division"/>
    <property type="evidence" value="ECO:0007669"/>
    <property type="project" value="InterPro"/>
</dbReference>
<evidence type="ECO:0000256" key="2">
    <source>
        <dbReference type="ARBA" id="ARBA00022692"/>
    </source>
</evidence>
<dbReference type="GO" id="GO:0015648">
    <property type="term" value="F:lipid-linked peptidoglycan transporter activity"/>
    <property type="evidence" value="ECO:0007669"/>
    <property type="project" value="TreeGrafter"/>
</dbReference>
<feature type="transmembrane region" description="Helical" evidence="7">
    <location>
        <begin position="381"/>
        <end position="400"/>
    </location>
</feature>
<feature type="transmembrane region" description="Helical" evidence="7">
    <location>
        <begin position="147"/>
        <end position="165"/>
    </location>
</feature>
<evidence type="ECO:0000256" key="1">
    <source>
        <dbReference type="ARBA" id="ARBA00004141"/>
    </source>
</evidence>
<evidence type="ECO:0000256" key="3">
    <source>
        <dbReference type="ARBA" id="ARBA00022960"/>
    </source>
</evidence>
<evidence type="ECO:0000256" key="4">
    <source>
        <dbReference type="ARBA" id="ARBA00022989"/>
    </source>
</evidence>
<dbReference type="PANTHER" id="PTHR30474:SF1">
    <property type="entry name" value="PEPTIDOGLYCAN GLYCOSYLTRANSFERASE MRDB"/>
    <property type="match status" value="1"/>
</dbReference>
<dbReference type="Proteomes" id="UP000547209">
    <property type="component" value="Unassembled WGS sequence"/>
</dbReference>
<keyword evidence="2 7" id="KW-0812">Transmembrane</keyword>
<organism evidence="8 9">
    <name type="scientific">Cohnella nanjingensis</name>
    <dbReference type="NCBI Taxonomy" id="1387779"/>
    <lineage>
        <taxon>Bacteria</taxon>
        <taxon>Bacillati</taxon>
        <taxon>Bacillota</taxon>
        <taxon>Bacilli</taxon>
        <taxon>Bacillales</taxon>
        <taxon>Paenibacillaceae</taxon>
        <taxon>Cohnella</taxon>
    </lineage>
</organism>
<keyword evidence="5 7" id="KW-0472">Membrane</keyword>
<feature type="transmembrane region" description="Helical" evidence="7">
    <location>
        <begin position="258"/>
        <end position="275"/>
    </location>
</feature>
<dbReference type="InterPro" id="IPR001182">
    <property type="entry name" value="FtsW/RodA"/>
</dbReference>
<evidence type="ECO:0000256" key="5">
    <source>
        <dbReference type="ARBA" id="ARBA00023136"/>
    </source>
</evidence>
<sequence>MSQSLDRHPAVIAFLDRVCAQVRAKEMHAEIRHEMLNHLEELTAEREALGDKNEEEALEEALRQMGDPEQVGKQLHTVHKPKPEWSVIALVAGMIAIGLVSLFALQLSLDGQLSLGRKLAFGFAGVAAMFALYFADYRRLFRYSWPLYIVTVLLLIVVNQQSLAVNGAKQWLLLGPFSVNVYALSPYLLIIGAAGILMQKKPIARGLRERALSAAKETVLFILVPAYFYLMAPAFAYLTVYAVGLAVLLVVSGRGRLLLASFGGLSLALVYFVVYRTHSASFWQRIDAYLNPGAHADDRGFLTLRSLEALRSGGLWGQGFGIPNRRLPYVTDELVYSYLVYSLGWVFGIVVAGIALLFIVRTVRMGVKLQDRYAKGLVVSLSAVLGIQLVWTMLMCTGLLPSLSMTLPVMNWNANTVIELAVVGLMLGAYRRKDMFRPSSEPALTTN</sequence>
<name>A0A7X0RPT2_9BACL</name>
<feature type="transmembrane region" description="Helical" evidence="7">
    <location>
        <begin position="412"/>
        <end position="430"/>
    </location>
</feature>
<feature type="transmembrane region" description="Helical" evidence="7">
    <location>
        <begin position="119"/>
        <end position="135"/>
    </location>
</feature>
<feature type="coiled-coil region" evidence="6">
    <location>
        <begin position="32"/>
        <end position="59"/>
    </location>
</feature>
<dbReference type="GO" id="GO:0032153">
    <property type="term" value="C:cell division site"/>
    <property type="evidence" value="ECO:0007669"/>
    <property type="project" value="TreeGrafter"/>
</dbReference>
<reference evidence="8 9" key="1">
    <citation type="submission" date="2020-08" db="EMBL/GenBank/DDBJ databases">
        <title>Cohnella phylogeny.</title>
        <authorList>
            <person name="Dunlap C."/>
        </authorList>
    </citation>
    <scope>NUCLEOTIDE SEQUENCE [LARGE SCALE GENOMIC DNA]</scope>
    <source>
        <strain evidence="8 9">DSM 28246</strain>
    </source>
</reference>
<dbReference type="PANTHER" id="PTHR30474">
    <property type="entry name" value="CELL CYCLE PROTEIN"/>
    <property type="match status" value="1"/>
</dbReference>
<dbReference type="EMBL" id="JACJVP010000018">
    <property type="protein sequence ID" value="MBB6671233.1"/>
    <property type="molecule type" value="Genomic_DNA"/>
</dbReference>
<dbReference type="NCBIfam" id="NF038403">
    <property type="entry name" value="perm_prefix_1"/>
    <property type="match status" value="1"/>
</dbReference>
<dbReference type="GO" id="GO:0008360">
    <property type="term" value="P:regulation of cell shape"/>
    <property type="evidence" value="ECO:0007669"/>
    <property type="project" value="UniProtKB-KW"/>
</dbReference>
<dbReference type="GO" id="GO:0005886">
    <property type="term" value="C:plasma membrane"/>
    <property type="evidence" value="ECO:0007669"/>
    <property type="project" value="TreeGrafter"/>
</dbReference>
<comment type="caution">
    <text evidence="8">The sequence shown here is derived from an EMBL/GenBank/DDBJ whole genome shotgun (WGS) entry which is preliminary data.</text>
</comment>
<evidence type="ECO:0000256" key="7">
    <source>
        <dbReference type="SAM" id="Phobius"/>
    </source>
</evidence>
<proteinExistence type="predicted"/>
<dbReference type="RefSeq" id="WP_185142715.1">
    <property type="nucleotide sequence ID" value="NZ_JACJVP010000018.1"/>
</dbReference>
<keyword evidence="9" id="KW-1185">Reference proteome</keyword>
<feature type="transmembrane region" description="Helical" evidence="7">
    <location>
        <begin position="177"/>
        <end position="198"/>
    </location>
</feature>
<evidence type="ECO:0000313" key="8">
    <source>
        <dbReference type="EMBL" id="MBB6671233.1"/>
    </source>
</evidence>
<feature type="transmembrane region" description="Helical" evidence="7">
    <location>
        <begin position="338"/>
        <end position="360"/>
    </location>
</feature>
<dbReference type="InterPro" id="IPR047928">
    <property type="entry name" value="Perm_prefix_1"/>
</dbReference>
<accession>A0A7X0RPT2</accession>
<feature type="transmembrane region" description="Helical" evidence="7">
    <location>
        <begin position="234"/>
        <end position="251"/>
    </location>
</feature>
<evidence type="ECO:0000313" key="9">
    <source>
        <dbReference type="Proteomes" id="UP000547209"/>
    </source>
</evidence>
<feature type="transmembrane region" description="Helical" evidence="7">
    <location>
        <begin position="85"/>
        <end position="107"/>
    </location>
</feature>
<keyword evidence="6" id="KW-0175">Coiled coil</keyword>